<gene>
    <name evidence="1" type="ORF">GF1_00680</name>
</gene>
<evidence type="ECO:0000313" key="2">
    <source>
        <dbReference type="Proteomes" id="UP001063350"/>
    </source>
</evidence>
<dbReference type="Proteomes" id="UP001063350">
    <property type="component" value="Chromosome"/>
</dbReference>
<dbReference type="EMBL" id="AP024233">
    <property type="protein sequence ID" value="BCO07692.1"/>
    <property type="molecule type" value="Genomic_DNA"/>
</dbReference>
<dbReference type="KEGG" id="ddu:GF1_00680"/>
<dbReference type="GO" id="GO:0016788">
    <property type="term" value="F:hydrolase activity, acting on ester bonds"/>
    <property type="evidence" value="ECO:0007669"/>
    <property type="project" value="UniProtKB-ARBA"/>
</dbReference>
<dbReference type="InterPro" id="IPR036514">
    <property type="entry name" value="SGNH_hydro_sf"/>
</dbReference>
<organism evidence="1 2">
    <name type="scientific">Desulfolithobacter dissulfuricans</name>
    <dbReference type="NCBI Taxonomy" id="2795293"/>
    <lineage>
        <taxon>Bacteria</taxon>
        <taxon>Pseudomonadati</taxon>
        <taxon>Thermodesulfobacteriota</taxon>
        <taxon>Desulfobulbia</taxon>
        <taxon>Desulfobulbales</taxon>
        <taxon>Desulfobulbaceae</taxon>
        <taxon>Desulfolithobacter</taxon>
    </lineage>
</organism>
<keyword evidence="2" id="KW-1185">Reference proteome</keyword>
<protein>
    <submittedName>
        <fullName evidence="1">Uncharacterized protein</fullName>
    </submittedName>
</protein>
<name>A0A915XIK6_9BACT</name>
<dbReference type="Gene3D" id="3.40.50.1110">
    <property type="entry name" value="SGNH hydrolase"/>
    <property type="match status" value="1"/>
</dbReference>
<dbReference type="AlphaFoldDB" id="A0A915XIK6"/>
<reference evidence="1" key="1">
    <citation type="submission" date="2020-12" db="EMBL/GenBank/DDBJ databases">
        <title>Desulfobium dissulfuricans gen. nov., sp. nov., a novel mesophilic, sulfate-reducing bacterium isolated from a deep-sea hydrothermal vent.</title>
        <authorList>
            <person name="Hashimoto Y."/>
            <person name="Tame A."/>
            <person name="Sawayama S."/>
            <person name="Miyazaki J."/>
            <person name="Takai K."/>
            <person name="Nakagawa S."/>
        </authorList>
    </citation>
    <scope>NUCLEOTIDE SEQUENCE</scope>
    <source>
        <strain evidence="1">GF1</strain>
    </source>
</reference>
<dbReference type="SUPFAM" id="SSF52266">
    <property type="entry name" value="SGNH hydrolase"/>
    <property type="match status" value="1"/>
</dbReference>
<proteinExistence type="predicted"/>
<evidence type="ECO:0000313" key="1">
    <source>
        <dbReference type="EMBL" id="BCO07692.1"/>
    </source>
</evidence>
<accession>A0A915XIK6</accession>
<sequence length="249" mass="28067">MPQSTWDKLAQKKIFFGHHSVGNNILQGLTLILEEHQNIKLNILLTKNVGKIITKPALVHGGVGKNFYPYTKIDGFREQIEAGYGDSTDIAFFKFCFVDFNPETDIKDVFDKYSATMNYLIKKYPNTTFAVVTTPLTCYAPGLSGLEKRVKDIIKKIIGKVNQYDHSSANRFNELLLATYENELPIFDLAKHESTNPDGSRRVVKKGGIVNFELVPTYTTDGGHLNEKGQRILGEKFLLFLAELAEQSK</sequence>